<dbReference type="STRING" id="109280.ENSHCOP00000001976"/>
<protein>
    <recommendedName>
        <fullName evidence="1">PWWP domain-containing protein</fullName>
    </recommendedName>
</protein>
<dbReference type="AlphaFoldDB" id="A0A3Q2XPK6"/>
<sequence length="147" mass="17456">CARALRNVWVSRPTSRGSLEHVDGELVWAKFNRRPWWPCRVLCDPQLGLHTKMKLHSPRPCRMYFLETIGEMIECAWVPGKAIIPFKGSYQFDDLPKLRPRGKQKEKDYKYMVNYTRLTYIWNNRYGNIEIMVKNTVKLIFNGIHNL</sequence>
<dbReference type="Gene3D" id="2.30.30.140">
    <property type="match status" value="1"/>
</dbReference>
<dbReference type="PROSITE" id="PS50812">
    <property type="entry name" value="PWWP"/>
    <property type="match status" value="1"/>
</dbReference>
<dbReference type="InterPro" id="IPR000313">
    <property type="entry name" value="PWWP_dom"/>
</dbReference>
<dbReference type="GeneTree" id="ENSGT00940000155027"/>
<keyword evidence="3" id="KW-1185">Reference proteome</keyword>
<dbReference type="Ensembl" id="ENSHCOT00000011184.1">
    <property type="protein sequence ID" value="ENSHCOP00000001976.1"/>
    <property type="gene ID" value="ENSHCOG00000003040.1"/>
</dbReference>
<dbReference type="FunFam" id="2.30.30.140:FF:000059">
    <property type="entry name" value="Histone-lysine N-methyltransferase"/>
    <property type="match status" value="1"/>
</dbReference>
<proteinExistence type="predicted"/>
<organism evidence="2 3">
    <name type="scientific">Hippocampus comes</name>
    <name type="common">Tiger tail seahorse</name>
    <dbReference type="NCBI Taxonomy" id="109280"/>
    <lineage>
        <taxon>Eukaryota</taxon>
        <taxon>Metazoa</taxon>
        <taxon>Chordata</taxon>
        <taxon>Craniata</taxon>
        <taxon>Vertebrata</taxon>
        <taxon>Euteleostomi</taxon>
        <taxon>Actinopterygii</taxon>
        <taxon>Neopterygii</taxon>
        <taxon>Teleostei</taxon>
        <taxon>Neoteleostei</taxon>
        <taxon>Acanthomorphata</taxon>
        <taxon>Syngnathiaria</taxon>
        <taxon>Syngnathiformes</taxon>
        <taxon>Syngnathoidei</taxon>
        <taxon>Syngnathidae</taxon>
        <taxon>Hippocampus</taxon>
    </lineage>
</organism>
<name>A0A3Q2XPK6_HIPCM</name>
<evidence type="ECO:0000259" key="1">
    <source>
        <dbReference type="PROSITE" id="PS50812"/>
    </source>
</evidence>
<dbReference type="Proteomes" id="UP000264820">
    <property type="component" value="Unplaced"/>
</dbReference>
<dbReference type="SUPFAM" id="SSF63748">
    <property type="entry name" value="Tudor/PWWP/MBT"/>
    <property type="match status" value="1"/>
</dbReference>
<reference evidence="2" key="2">
    <citation type="submission" date="2025-09" db="UniProtKB">
        <authorList>
            <consortium name="Ensembl"/>
        </authorList>
    </citation>
    <scope>IDENTIFICATION</scope>
</reference>
<evidence type="ECO:0000313" key="2">
    <source>
        <dbReference type="Ensembl" id="ENSHCOP00000001976.1"/>
    </source>
</evidence>
<evidence type="ECO:0000313" key="3">
    <source>
        <dbReference type="Proteomes" id="UP000264820"/>
    </source>
</evidence>
<feature type="domain" description="PWWP" evidence="1">
    <location>
        <begin position="23"/>
        <end position="89"/>
    </location>
</feature>
<reference evidence="2" key="1">
    <citation type="submission" date="2025-08" db="UniProtKB">
        <authorList>
            <consortium name="Ensembl"/>
        </authorList>
    </citation>
    <scope>IDENTIFICATION</scope>
</reference>
<accession>A0A3Q2XPK6</accession>
<dbReference type="Pfam" id="PF00855">
    <property type="entry name" value="PWWP"/>
    <property type="match status" value="1"/>
</dbReference>